<gene>
    <name evidence="1 3" type="ORF">BDZ99DRAFT_515789</name>
</gene>
<evidence type="ECO:0000313" key="1">
    <source>
        <dbReference type="EMBL" id="KAF2815030.1"/>
    </source>
</evidence>
<dbReference type="Proteomes" id="UP000504636">
    <property type="component" value="Unplaced"/>
</dbReference>
<dbReference type="AlphaFoldDB" id="A0A6A6Z203"/>
<dbReference type="InterPro" id="IPR029063">
    <property type="entry name" value="SAM-dependent_MTases_sf"/>
</dbReference>
<dbReference type="OrthoDB" id="417697at2759"/>
<dbReference type="RefSeq" id="XP_033581994.1">
    <property type="nucleotide sequence ID" value="XM_033725006.1"/>
</dbReference>
<reference evidence="3" key="3">
    <citation type="submission" date="2025-04" db="UniProtKB">
        <authorList>
            <consortium name="RefSeq"/>
        </authorList>
    </citation>
    <scope>IDENTIFICATION</scope>
    <source>
        <strain evidence="3">CBS 304.34</strain>
    </source>
</reference>
<evidence type="ECO:0008006" key="4">
    <source>
        <dbReference type="Google" id="ProtNLM"/>
    </source>
</evidence>
<sequence>MTQVLSRYNNILKMEKIEEVYPLARDDMESRRLNAQHLLTVKACDGHLLDPSIPRHGIRSVADVATDTGIWLTDFANELTTSTSDSTNSPFEFTGFNISTAQFPKEAKPGFAFVAHDMTTPFPAQYLARYDVVHVRLVFSVIVKEQYPAVAENLLALLKPGGYIAWTEYQLDSIHDICPSSILTQFKSIFCKFLESANLSLKPMKEIRAALEANKVENIVEHDYVTFRQPDLAVETQAWLKAAFSALIPTAWVRLGEEKTIEAAAAKWPSYERKMEEAFEEGVVPACPVKSIVARKEGLKALEELSAEEMWQVLADGGWCCAVKRDGELGHRWRART</sequence>
<dbReference type="Gene3D" id="3.40.50.150">
    <property type="entry name" value="Vaccinia Virus protein VP39"/>
    <property type="match status" value="1"/>
</dbReference>
<name>A0A6A6Z203_9PEZI</name>
<evidence type="ECO:0000313" key="3">
    <source>
        <dbReference type="RefSeq" id="XP_033581994.1"/>
    </source>
</evidence>
<dbReference type="EMBL" id="MU003694">
    <property type="protein sequence ID" value="KAF2815030.1"/>
    <property type="molecule type" value="Genomic_DNA"/>
</dbReference>
<organism evidence="1">
    <name type="scientific">Mytilinidion resinicola</name>
    <dbReference type="NCBI Taxonomy" id="574789"/>
    <lineage>
        <taxon>Eukaryota</taxon>
        <taxon>Fungi</taxon>
        <taxon>Dikarya</taxon>
        <taxon>Ascomycota</taxon>
        <taxon>Pezizomycotina</taxon>
        <taxon>Dothideomycetes</taxon>
        <taxon>Pleosporomycetidae</taxon>
        <taxon>Mytilinidiales</taxon>
        <taxon>Mytilinidiaceae</taxon>
        <taxon>Mytilinidion</taxon>
    </lineage>
</organism>
<proteinExistence type="predicted"/>
<protein>
    <recommendedName>
        <fullName evidence="4">Methyltransferase domain-containing protein</fullName>
    </recommendedName>
</protein>
<dbReference type="SUPFAM" id="SSF53335">
    <property type="entry name" value="S-adenosyl-L-methionine-dependent methyltransferases"/>
    <property type="match status" value="1"/>
</dbReference>
<keyword evidence="2" id="KW-1185">Reference proteome</keyword>
<reference evidence="3" key="2">
    <citation type="submission" date="2020-04" db="EMBL/GenBank/DDBJ databases">
        <authorList>
            <consortium name="NCBI Genome Project"/>
        </authorList>
    </citation>
    <scope>NUCLEOTIDE SEQUENCE</scope>
    <source>
        <strain evidence="3">CBS 304.34</strain>
    </source>
</reference>
<dbReference type="GeneID" id="54465899"/>
<reference evidence="1 3" key="1">
    <citation type="journal article" date="2020" name="Stud. Mycol.">
        <title>101 Dothideomycetes genomes: a test case for predicting lifestyles and emergence of pathogens.</title>
        <authorList>
            <person name="Haridas S."/>
            <person name="Albert R."/>
            <person name="Binder M."/>
            <person name="Bloem J."/>
            <person name="Labutti K."/>
            <person name="Salamov A."/>
            <person name="Andreopoulos B."/>
            <person name="Baker S."/>
            <person name="Barry K."/>
            <person name="Bills G."/>
            <person name="Bluhm B."/>
            <person name="Cannon C."/>
            <person name="Castanera R."/>
            <person name="Culley D."/>
            <person name="Daum C."/>
            <person name="Ezra D."/>
            <person name="Gonzalez J."/>
            <person name="Henrissat B."/>
            <person name="Kuo A."/>
            <person name="Liang C."/>
            <person name="Lipzen A."/>
            <person name="Lutzoni F."/>
            <person name="Magnuson J."/>
            <person name="Mondo S."/>
            <person name="Nolan M."/>
            <person name="Ohm R."/>
            <person name="Pangilinan J."/>
            <person name="Park H.-J."/>
            <person name="Ramirez L."/>
            <person name="Alfaro M."/>
            <person name="Sun H."/>
            <person name="Tritt A."/>
            <person name="Yoshinaga Y."/>
            <person name="Zwiers L.-H."/>
            <person name="Turgeon B."/>
            <person name="Goodwin S."/>
            <person name="Spatafora J."/>
            <person name="Crous P."/>
            <person name="Grigoriev I."/>
        </authorList>
    </citation>
    <scope>NUCLEOTIDE SEQUENCE</scope>
    <source>
        <strain evidence="1 3">CBS 304.34</strain>
    </source>
</reference>
<evidence type="ECO:0000313" key="2">
    <source>
        <dbReference type="Proteomes" id="UP000504636"/>
    </source>
</evidence>
<accession>A0A6A6Z203</accession>